<accession>A0A1Z4LMW4</accession>
<proteinExistence type="predicted"/>
<sequence length="290" mass="34662">MDKSYIPYFFKGHKIGVLCENKSGLIILEDIFQILYPNNWQEQLDIKLKLIEPEVNIKTEKYENVQVYTLCETELRDIYAYFDDAPDYNLFEELSIWLENELYYFLEIEEPKLGTIIPKLNHWNKEIEKLFREFPNDKIFDELNIKKWLKEKYKIEIKLFLNIISKQIDNELASTYRSTTGNLPRKIGNVNYYRYLDFVLITPKADELLKGSDFSWLKESLRNSKNNKKKNGYYQSVSKYIPDVKRMLEDNKSIDEIVKIAEVKIFNKNLDSNEKLLIKMILIFIQNGEL</sequence>
<evidence type="ECO:0000313" key="2">
    <source>
        <dbReference type="Proteomes" id="UP000218418"/>
    </source>
</evidence>
<keyword evidence="2" id="KW-1185">Reference proteome</keyword>
<protein>
    <submittedName>
        <fullName evidence="1">Uncharacterized protein</fullName>
    </submittedName>
</protein>
<reference evidence="1 2" key="1">
    <citation type="submission" date="2017-06" db="EMBL/GenBank/DDBJ databases">
        <title>Genome sequencing of cyanobaciteial culture collection at National Institute for Environmental Studies (NIES).</title>
        <authorList>
            <person name="Hirose Y."/>
            <person name="Shimura Y."/>
            <person name="Fujisawa T."/>
            <person name="Nakamura Y."/>
            <person name="Kawachi M."/>
        </authorList>
    </citation>
    <scope>NUCLEOTIDE SEQUENCE [LARGE SCALE GENOMIC DNA]</scope>
    <source>
        <strain evidence="1 2">NIES-267</strain>
    </source>
</reference>
<dbReference type="Proteomes" id="UP000218418">
    <property type="component" value="Chromosome"/>
</dbReference>
<gene>
    <name evidence="1" type="ORF">NIES267_20480</name>
</gene>
<dbReference type="AlphaFoldDB" id="A0A1Z4LMW4"/>
<organism evidence="1 2">
    <name type="scientific">Calothrix parasitica NIES-267</name>
    <dbReference type="NCBI Taxonomy" id="1973488"/>
    <lineage>
        <taxon>Bacteria</taxon>
        <taxon>Bacillati</taxon>
        <taxon>Cyanobacteriota</taxon>
        <taxon>Cyanophyceae</taxon>
        <taxon>Nostocales</taxon>
        <taxon>Calotrichaceae</taxon>
        <taxon>Calothrix</taxon>
    </lineage>
</organism>
<evidence type="ECO:0000313" key="1">
    <source>
        <dbReference type="EMBL" id="BAY82566.1"/>
    </source>
</evidence>
<dbReference type="EMBL" id="AP018227">
    <property type="protein sequence ID" value="BAY82566.1"/>
    <property type="molecule type" value="Genomic_DNA"/>
</dbReference>
<name>A0A1Z4LMW4_9CYAN</name>